<protein>
    <submittedName>
        <fullName evidence="9">Glutathione ABC transporter permease</fullName>
    </submittedName>
</protein>
<evidence type="ECO:0000256" key="4">
    <source>
        <dbReference type="ARBA" id="ARBA00022692"/>
    </source>
</evidence>
<dbReference type="InterPro" id="IPR050366">
    <property type="entry name" value="BP-dependent_transpt_permease"/>
</dbReference>
<sequence>MHEFVWKFREVTDMDKIKFLKNKAKYSNLIIGSSMILLLLLVAIFANVIAPYRYDDSMMNERLQEPSIHHLLGTDFYGRDVFSRILYGARIALQIALQSVGIQLVIGVTIGLLCGYFGGWIDRILSFIMDITWAMPPLIIAFAVVSVLGQSLNNAIIAIAVVSWAQYARIVRAKTMSIKNMAFLETGIAFGESTPALLLRYILPNVVPAMVVIASISIPSAIMSTTALSFLGLGAQSPSPDWGLALSDSVRHLTMAPWLGIAPGLALVYTTLGFSMLGEGLRDLIDPRLRSL</sequence>
<gene>
    <name evidence="9" type="ORF">AN963_06580</name>
</gene>
<dbReference type="PANTHER" id="PTHR43386:SF1">
    <property type="entry name" value="D,D-DIPEPTIDE TRANSPORT SYSTEM PERMEASE PROTEIN DDPC-RELATED"/>
    <property type="match status" value="1"/>
</dbReference>
<dbReference type="CDD" id="cd06261">
    <property type="entry name" value="TM_PBP2"/>
    <property type="match status" value="1"/>
</dbReference>
<evidence type="ECO:0000256" key="6">
    <source>
        <dbReference type="ARBA" id="ARBA00023136"/>
    </source>
</evidence>
<evidence type="ECO:0000313" key="10">
    <source>
        <dbReference type="Proteomes" id="UP000051063"/>
    </source>
</evidence>
<name>A0ABR5NCZ4_BRECH</name>
<dbReference type="Pfam" id="PF12911">
    <property type="entry name" value="OppC_N"/>
    <property type="match status" value="1"/>
</dbReference>
<feature type="transmembrane region" description="Helical" evidence="7">
    <location>
        <begin position="151"/>
        <end position="170"/>
    </location>
</feature>
<proteinExistence type="inferred from homology"/>
<feature type="transmembrane region" description="Helical" evidence="7">
    <location>
        <begin position="124"/>
        <end position="145"/>
    </location>
</feature>
<dbReference type="EMBL" id="LJJB01000007">
    <property type="protein sequence ID" value="KQL49415.1"/>
    <property type="molecule type" value="Genomic_DNA"/>
</dbReference>
<evidence type="ECO:0000256" key="2">
    <source>
        <dbReference type="ARBA" id="ARBA00022448"/>
    </source>
</evidence>
<dbReference type="SUPFAM" id="SSF161098">
    <property type="entry name" value="MetI-like"/>
    <property type="match status" value="1"/>
</dbReference>
<keyword evidence="10" id="KW-1185">Reference proteome</keyword>
<accession>A0ABR5NCZ4</accession>
<dbReference type="InterPro" id="IPR025966">
    <property type="entry name" value="OppC_N"/>
</dbReference>
<comment type="caution">
    <text evidence="9">The sequence shown here is derived from an EMBL/GenBank/DDBJ whole genome shotgun (WGS) entry which is preliminary data.</text>
</comment>
<reference evidence="9 10" key="1">
    <citation type="submission" date="2015-09" db="EMBL/GenBank/DDBJ databases">
        <title>Genome sequencing project for genomic taxonomy and phylogenomics of Bacillus-like bacteria.</title>
        <authorList>
            <person name="Liu B."/>
            <person name="Wang J."/>
            <person name="Zhu Y."/>
            <person name="Liu G."/>
            <person name="Chen Q."/>
            <person name="Chen Z."/>
            <person name="Lan J."/>
            <person name="Che J."/>
            <person name="Ge C."/>
            <person name="Shi H."/>
            <person name="Pan Z."/>
            <person name="Liu X."/>
        </authorList>
    </citation>
    <scope>NUCLEOTIDE SEQUENCE [LARGE SCALE GENOMIC DNA]</scope>
    <source>
        <strain evidence="9 10">DSM 8552</strain>
    </source>
</reference>
<comment type="subcellular location">
    <subcellularLocation>
        <location evidence="1 7">Cell membrane</location>
        <topology evidence="1 7">Multi-pass membrane protein</topology>
    </subcellularLocation>
</comment>
<evidence type="ECO:0000256" key="3">
    <source>
        <dbReference type="ARBA" id="ARBA00022475"/>
    </source>
</evidence>
<dbReference type="Gene3D" id="1.10.3720.10">
    <property type="entry name" value="MetI-like"/>
    <property type="match status" value="1"/>
</dbReference>
<keyword evidence="3" id="KW-1003">Cell membrane</keyword>
<evidence type="ECO:0000256" key="5">
    <source>
        <dbReference type="ARBA" id="ARBA00022989"/>
    </source>
</evidence>
<keyword evidence="4 7" id="KW-0812">Transmembrane</keyword>
<keyword evidence="6 7" id="KW-0472">Membrane</keyword>
<evidence type="ECO:0000256" key="7">
    <source>
        <dbReference type="RuleBase" id="RU363032"/>
    </source>
</evidence>
<dbReference type="InterPro" id="IPR000515">
    <property type="entry name" value="MetI-like"/>
</dbReference>
<feature type="transmembrane region" description="Helical" evidence="7">
    <location>
        <begin position="91"/>
        <end position="117"/>
    </location>
</feature>
<dbReference type="Pfam" id="PF00528">
    <property type="entry name" value="BPD_transp_1"/>
    <property type="match status" value="1"/>
</dbReference>
<keyword evidence="2 7" id="KW-0813">Transport</keyword>
<feature type="transmembrane region" description="Helical" evidence="7">
    <location>
        <begin position="26"/>
        <end position="50"/>
    </location>
</feature>
<dbReference type="Proteomes" id="UP000051063">
    <property type="component" value="Unassembled WGS sequence"/>
</dbReference>
<dbReference type="PROSITE" id="PS50928">
    <property type="entry name" value="ABC_TM1"/>
    <property type="match status" value="1"/>
</dbReference>
<feature type="domain" description="ABC transmembrane type-1" evidence="8">
    <location>
        <begin position="89"/>
        <end position="278"/>
    </location>
</feature>
<organism evidence="9 10">
    <name type="scientific">Brevibacillus choshinensis</name>
    <dbReference type="NCBI Taxonomy" id="54911"/>
    <lineage>
        <taxon>Bacteria</taxon>
        <taxon>Bacillati</taxon>
        <taxon>Bacillota</taxon>
        <taxon>Bacilli</taxon>
        <taxon>Bacillales</taxon>
        <taxon>Paenibacillaceae</taxon>
        <taxon>Brevibacillus</taxon>
    </lineage>
</organism>
<evidence type="ECO:0000313" key="9">
    <source>
        <dbReference type="EMBL" id="KQL49415.1"/>
    </source>
</evidence>
<keyword evidence="5 7" id="KW-1133">Transmembrane helix</keyword>
<evidence type="ECO:0000259" key="8">
    <source>
        <dbReference type="PROSITE" id="PS50928"/>
    </source>
</evidence>
<comment type="similarity">
    <text evidence="7">Belongs to the binding-protein-dependent transport system permease family.</text>
</comment>
<dbReference type="InterPro" id="IPR035906">
    <property type="entry name" value="MetI-like_sf"/>
</dbReference>
<feature type="transmembrane region" description="Helical" evidence="7">
    <location>
        <begin position="256"/>
        <end position="277"/>
    </location>
</feature>
<feature type="transmembrane region" description="Helical" evidence="7">
    <location>
        <begin position="209"/>
        <end position="235"/>
    </location>
</feature>
<evidence type="ECO:0000256" key="1">
    <source>
        <dbReference type="ARBA" id="ARBA00004651"/>
    </source>
</evidence>
<dbReference type="PANTHER" id="PTHR43386">
    <property type="entry name" value="OLIGOPEPTIDE TRANSPORT SYSTEM PERMEASE PROTEIN APPC"/>
    <property type="match status" value="1"/>
</dbReference>